<dbReference type="EMBL" id="LRFG02000003">
    <property type="protein sequence ID" value="PCO05033.1"/>
    <property type="molecule type" value="Genomic_DNA"/>
</dbReference>
<accession>A0ABX4HZ05</accession>
<evidence type="ECO:0008006" key="3">
    <source>
        <dbReference type="Google" id="ProtNLM"/>
    </source>
</evidence>
<evidence type="ECO:0000313" key="2">
    <source>
        <dbReference type="Proteomes" id="UP000218427"/>
    </source>
</evidence>
<gene>
    <name evidence="1" type="ORF">AWR36_009875</name>
</gene>
<protein>
    <recommendedName>
        <fullName evidence="3">Spore coat protein U domain-containing protein</fullName>
    </recommendedName>
</protein>
<name>A0ABX4HZ05_9GAMM</name>
<keyword evidence="2" id="KW-1185">Reference proteome</keyword>
<proteinExistence type="predicted"/>
<sequence length="254" mass="27875">MGLVYYPFANRDGINPLRLTIGAQGRCRFGVALLPASGAQLRGPGQPLNLSFRDRGDRVIPMNGSEQRWLQFEPVARGYTLDLAVKLPVGQARRIGDYGNTFVLRVFANGQWVRDLDFRLSARVAPQADLQLAGNAQSQLGRSAGMNFGELEEGETLSAMLAVRANGAYNLAVASENNGQLQHVSLKGENTAVPYRAWLDGQQLSLQRGKDSRSFSAPENGRRLRNISVQIGETKGRMAGQYRDTLRVTVTLLE</sequence>
<dbReference type="Proteomes" id="UP000218427">
    <property type="component" value="Unassembled WGS sequence"/>
</dbReference>
<organism evidence="1 2">
    <name type="scientific">Microbulbifer flavimaris</name>
    <dbReference type="NCBI Taxonomy" id="1781068"/>
    <lineage>
        <taxon>Bacteria</taxon>
        <taxon>Pseudomonadati</taxon>
        <taxon>Pseudomonadota</taxon>
        <taxon>Gammaproteobacteria</taxon>
        <taxon>Cellvibrionales</taxon>
        <taxon>Microbulbiferaceae</taxon>
        <taxon>Microbulbifer</taxon>
    </lineage>
</organism>
<comment type="caution">
    <text evidence="1">The sequence shown here is derived from an EMBL/GenBank/DDBJ whole genome shotgun (WGS) entry which is preliminary data.</text>
</comment>
<evidence type="ECO:0000313" key="1">
    <source>
        <dbReference type="EMBL" id="PCO05033.1"/>
    </source>
</evidence>
<reference evidence="1" key="1">
    <citation type="submission" date="2017-08" db="EMBL/GenBank/DDBJ databases">
        <title>Microbulbifer marisrubri sp. nov., a halophilic alphaproteobacterium isolated from marine sediment of the Yellow Sea, China.</title>
        <authorList>
            <person name="Zhang G."/>
            <person name="Xiong Q."/>
        </authorList>
    </citation>
    <scope>NUCLEOTIDE SEQUENCE [LARGE SCALE GENOMIC DNA]</scope>
    <source>
        <strain evidence="1">WRN-8</strain>
    </source>
</reference>